<sequence>MTTPDQLKTRLRIYRFGQRRSLNALAERFADEPIDAVTSGLWRRRGWLAAASPAGVELIRRPYLAGRARDVHFPWSELTAVETGGSGMSLTLRFQGRDVRLGALGPPDEYARFVDTARGHLPGAAVETAARDVRAEVRAALGRWATFELDAAIVALPERLEPGEVVEGVAAATLDFRGLLVVTDRRVLLLGRAPGQALREWSTHRSWVRAADVVEDGLRLDLGVEVVQLAQVLPEDARAALADLISPPAPAPEARADETPSGPDRPWELTAAEAYLLRYLQEGAAVEEPVFRLALIELVARGVLRVEPVWVRRRLRPGWRFDHVFTAGPRLALAPAALRPLVAAFERARAGDGVVRARAYADRERAVEGVRLDALGKEDLALTAACVESLVEHGLARKPLTRTEDGVAADAAVGEWLALARGRFAERAAGDATWATAFLHGAGAAVLLPDVALPALARCGERWPDEPWLDVRLGAARGLPDAVAAIDAAFRVIKPKLSDSIDAVLDDG</sequence>
<accession>A0A9X3N3E2</accession>
<evidence type="ECO:0000313" key="1">
    <source>
        <dbReference type="EMBL" id="MDA0178726.1"/>
    </source>
</evidence>
<comment type="caution">
    <text evidence="1">The sequence shown here is derived from an EMBL/GenBank/DDBJ whole genome shotgun (WGS) entry which is preliminary data.</text>
</comment>
<organism evidence="1 2">
    <name type="scientific">Solirubrobacter phytolaccae</name>
    <dbReference type="NCBI Taxonomy" id="1404360"/>
    <lineage>
        <taxon>Bacteria</taxon>
        <taxon>Bacillati</taxon>
        <taxon>Actinomycetota</taxon>
        <taxon>Thermoleophilia</taxon>
        <taxon>Solirubrobacterales</taxon>
        <taxon>Solirubrobacteraceae</taxon>
        <taxon>Solirubrobacter</taxon>
    </lineage>
</organism>
<name>A0A9X3N3E2_9ACTN</name>
<reference evidence="1" key="1">
    <citation type="submission" date="2022-10" db="EMBL/GenBank/DDBJ databases">
        <title>The WGS of Solirubrobacter phytolaccae KCTC 29190.</title>
        <authorList>
            <person name="Jiang Z."/>
        </authorList>
    </citation>
    <scope>NUCLEOTIDE SEQUENCE</scope>
    <source>
        <strain evidence="1">KCTC 29190</strain>
    </source>
</reference>
<dbReference type="Proteomes" id="UP001147653">
    <property type="component" value="Unassembled WGS sequence"/>
</dbReference>
<dbReference type="AlphaFoldDB" id="A0A9X3N3E2"/>
<protein>
    <submittedName>
        <fullName evidence="1">Uncharacterized protein</fullName>
    </submittedName>
</protein>
<dbReference type="RefSeq" id="WP_270022981.1">
    <property type="nucleotide sequence ID" value="NZ_JAPDDP010000001.1"/>
</dbReference>
<dbReference type="EMBL" id="JAPDDP010000001">
    <property type="protein sequence ID" value="MDA0178726.1"/>
    <property type="molecule type" value="Genomic_DNA"/>
</dbReference>
<proteinExistence type="predicted"/>
<gene>
    <name evidence="1" type="ORF">OJ997_00340</name>
</gene>
<keyword evidence="2" id="KW-1185">Reference proteome</keyword>
<evidence type="ECO:0000313" key="2">
    <source>
        <dbReference type="Proteomes" id="UP001147653"/>
    </source>
</evidence>